<feature type="transmembrane region" description="Helical" evidence="1">
    <location>
        <begin position="284"/>
        <end position="300"/>
    </location>
</feature>
<evidence type="ECO:0000313" key="3">
    <source>
        <dbReference type="Proteomes" id="UP000053558"/>
    </source>
</evidence>
<proteinExistence type="predicted"/>
<feature type="transmembrane region" description="Helical" evidence="1">
    <location>
        <begin position="148"/>
        <end position="168"/>
    </location>
</feature>
<feature type="transmembrane region" description="Helical" evidence="1">
    <location>
        <begin position="180"/>
        <end position="205"/>
    </location>
</feature>
<evidence type="ECO:0000313" key="2">
    <source>
        <dbReference type="EMBL" id="EIW78833.1"/>
    </source>
</evidence>
<evidence type="ECO:0000256" key="1">
    <source>
        <dbReference type="SAM" id="Phobius"/>
    </source>
</evidence>
<keyword evidence="1" id="KW-0472">Membrane</keyword>
<dbReference type="GeneID" id="19209243"/>
<comment type="caution">
    <text evidence="2">The sequence shown here is derived from an EMBL/GenBank/DDBJ whole genome shotgun (WGS) entry which is preliminary data.</text>
</comment>
<keyword evidence="3" id="KW-1185">Reference proteome</keyword>
<keyword evidence="1" id="KW-1133">Transmembrane helix</keyword>
<sequence>MGLFSQYLLPHGPRLYVYELHGSTPTGVVRNYTRTAGVKYAQANVCARLYVAKSFNITPSFDALRRFSYLNPKQKQQSTADRQEVLSLEEQSQQLFYSLVAATVVVVYDYVQNIPLELRYFGLAFPIFTLDLYWSLQHFKHSRCFGVFVPTEIMAIVLLFLLQGMMMVRVYALLGKTKTIIYTLLTTFVVTQGVSVTLLCILIRASSLAPGDSDLFGFHICEVDGDIPQSAWILPANNAVLITYETFLCGCTLYYTAKHVKTSIRRNPARSIHNIALIVARDNLIYFFITLFGPWMIIALRKNYNTKGHGAPSNVHELSTIAFEGRNAQVDSEF</sequence>
<dbReference type="AlphaFoldDB" id="A0A5M3MIB4"/>
<gene>
    <name evidence="2" type="ORF">CONPUDRAFT_74427</name>
</gene>
<accession>A0A5M3MIB4</accession>
<reference evidence="3" key="1">
    <citation type="journal article" date="2012" name="Science">
        <title>The Paleozoic origin of enzymatic lignin decomposition reconstructed from 31 fungal genomes.</title>
        <authorList>
            <person name="Floudas D."/>
            <person name="Binder M."/>
            <person name="Riley R."/>
            <person name="Barry K."/>
            <person name="Blanchette R.A."/>
            <person name="Henrissat B."/>
            <person name="Martinez A.T."/>
            <person name="Otillar R."/>
            <person name="Spatafora J.W."/>
            <person name="Yadav J.S."/>
            <person name="Aerts A."/>
            <person name="Benoit I."/>
            <person name="Boyd A."/>
            <person name="Carlson A."/>
            <person name="Copeland A."/>
            <person name="Coutinho P.M."/>
            <person name="de Vries R.P."/>
            <person name="Ferreira P."/>
            <person name="Findley K."/>
            <person name="Foster B."/>
            <person name="Gaskell J."/>
            <person name="Glotzer D."/>
            <person name="Gorecki P."/>
            <person name="Heitman J."/>
            <person name="Hesse C."/>
            <person name="Hori C."/>
            <person name="Igarashi K."/>
            <person name="Jurgens J.A."/>
            <person name="Kallen N."/>
            <person name="Kersten P."/>
            <person name="Kohler A."/>
            <person name="Kuees U."/>
            <person name="Kumar T.K.A."/>
            <person name="Kuo A."/>
            <person name="LaButti K."/>
            <person name="Larrondo L.F."/>
            <person name="Lindquist E."/>
            <person name="Ling A."/>
            <person name="Lombard V."/>
            <person name="Lucas S."/>
            <person name="Lundell T."/>
            <person name="Martin R."/>
            <person name="McLaughlin D.J."/>
            <person name="Morgenstern I."/>
            <person name="Morin E."/>
            <person name="Murat C."/>
            <person name="Nagy L.G."/>
            <person name="Nolan M."/>
            <person name="Ohm R.A."/>
            <person name="Patyshakuliyeva A."/>
            <person name="Rokas A."/>
            <person name="Ruiz-Duenas F.J."/>
            <person name="Sabat G."/>
            <person name="Salamov A."/>
            <person name="Samejima M."/>
            <person name="Schmutz J."/>
            <person name="Slot J.C."/>
            <person name="St John F."/>
            <person name="Stenlid J."/>
            <person name="Sun H."/>
            <person name="Sun S."/>
            <person name="Syed K."/>
            <person name="Tsang A."/>
            <person name="Wiebenga A."/>
            <person name="Young D."/>
            <person name="Pisabarro A."/>
            <person name="Eastwood D.C."/>
            <person name="Martin F."/>
            <person name="Cullen D."/>
            <person name="Grigoriev I.V."/>
            <person name="Hibbett D.S."/>
        </authorList>
    </citation>
    <scope>NUCLEOTIDE SEQUENCE [LARGE SCALE GENOMIC DNA]</scope>
    <source>
        <strain evidence="3">RWD-64-598 SS2</strain>
    </source>
</reference>
<organism evidence="2 3">
    <name type="scientific">Coniophora puteana (strain RWD-64-598)</name>
    <name type="common">Brown rot fungus</name>
    <dbReference type="NCBI Taxonomy" id="741705"/>
    <lineage>
        <taxon>Eukaryota</taxon>
        <taxon>Fungi</taxon>
        <taxon>Dikarya</taxon>
        <taxon>Basidiomycota</taxon>
        <taxon>Agaricomycotina</taxon>
        <taxon>Agaricomycetes</taxon>
        <taxon>Agaricomycetidae</taxon>
        <taxon>Boletales</taxon>
        <taxon>Coniophorineae</taxon>
        <taxon>Coniophoraceae</taxon>
        <taxon>Coniophora</taxon>
    </lineage>
</organism>
<name>A0A5M3MIB4_CONPW</name>
<dbReference type="EMBL" id="JH711581">
    <property type="protein sequence ID" value="EIW78833.1"/>
    <property type="molecule type" value="Genomic_DNA"/>
</dbReference>
<dbReference type="KEGG" id="cput:CONPUDRAFT_74427"/>
<keyword evidence="1" id="KW-0812">Transmembrane</keyword>
<protein>
    <submittedName>
        <fullName evidence="2">Uncharacterized protein</fullName>
    </submittedName>
</protein>
<dbReference type="Proteomes" id="UP000053558">
    <property type="component" value="Unassembled WGS sequence"/>
</dbReference>
<dbReference type="RefSeq" id="XP_007770510.1">
    <property type="nucleotide sequence ID" value="XM_007772320.1"/>
</dbReference>